<dbReference type="GO" id="GO:0043130">
    <property type="term" value="F:ubiquitin binding"/>
    <property type="evidence" value="ECO:0007669"/>
    <property type="project" value="TreeGrafter"/>
</dbReference>
<evidence type="ECO:0000259" key="10">
    <source>
        <dbReference type="PROSITE" id="PS51399"/>
    </source>
</evidence>
<feature type="region of interest" description="Disordered" evidence="8">
    <location>
        <begin position="130"/>
        <end position="169"/>
    </location>
</feature>
<dbReference type="InterPro" id="IPR029071">
    <property type="entry name" value="Ubiquitin-like_domsf"/>
</dbReference>
<keyword evidence="4" id="KW-0963">Cytoplasm</keyword>
<evidence type="ECO:0000313" key="12">
    <source>
        <dbReference type="Proteomes" id="UP000694388"/>
    </source>
</evidence>
<evidence type="ECO:0000256" key="6">
    <source>
        <dbReference type="ARBA" id="ARBA00023212"/>
    </source>
</evidence>
<dbReference type="PROSITE" id="PS50033">
    <property type="entry name" value="UBX"/>
    <property type="match status" value="1"/>
</dbReference>
<dbReference type="CDD" id="cd14348">
    <property type="entry name" value="UBA_p47"/>
    <property type="match status" value="1"/>
</dbReference>
<dbReference type="SMART" id="SM00553">
    <property type="entry name" value="SEP"/>
    <property type="match status" value="1"/>
</dbReference>
<feature type="region of interest" description="Disordered" evidence="8">
    <location>
        <begin position="79"/>
        <end position="113"/>
    </location>
</feature>
<dbReference type="PANTHER" id="PTHR23333">
    <property type="entry name" value="UBX DOMAIN CONTAINING PROTEIN"/>
    <property type="match status" value="1"/>
</dbReference>
<evidence type="ECO:0000256" key="2">
    <source>
        <dbReference type="ARBA" id="ARBA00004300"/>
    </source>
</evidence>
<dbReference type="AlphaFoldDB" id="A0A8C4QP93"/>
<dbReference type="Pfam" id="PF08059">
    <property type="entry name" value="SEP"/>
    <property type="match status" value="1"/>
</dbReference>
<name>A0A8C4QP93_EPTBU</name>
<dbReference type="InterPro" id="IPR012989">
    <property type="entry name" value="SEP_domain"/>
</dbReference>
<dbReference type="Proteomes" id="UP000694388">
    <property type="component" value="Unplaced"/>
</dbReference>
<keyword evidence="12" id="KW-1185">Reference proteome</keyword>
<feature type="domain" description="UBX" evidence="9">
    <location>
        <begin position="290"/>
        <end position="366"/>
    </location>
</feature>
<dbReference type="OMA" id="NKDHTDK"/>
<reference evidence="11" key="1">
    <citation type="submission" date="2025-08" db="UniProtKB">
        <authorList>
            <consortium name="Ensembl"/>
        </authorList>
    </citation>
    <scope>IDENTIFICATION</scope>
</reference>
<dbReference type="SUPFAM" id="SSF46934">
    <property type="entry name" value="UBA-like"/>
    <property type="match status" value="1"/>
</dbReference>
<evidence type="ECO:0000256" key="7">
    <source>
        <dbReference type="ARBA" id="ARBA00023242"/>
    </source>
</evidence>
<protein>
    <submittedName>
        <fullName evidence="11">NSFL1 (p97) cofactor (p47)</fullName>
    </submittedName>
</protein>
<dbReference type="GO" id="GO:0061025">
    <property type="term" value="P:membrane fusion"/>
    <property type="evidence" value="ECO:0007669"/>
    <property type="project" value="TreeGrafter"/>
</dbReference>
<dbReference type="GeneTree" id="ENSGT00520000055567"/>
<keyword evidence="6" id="KW-0206">Cytoskeleton</keyword>
<dbReference type="GO" id="GO:0031468">
    <property type="term" value="P:nuclear membrane reassembly"/>
    <property type="evidence" value="ECO:0007669"/>
    <property type="project" value="TreeGrafter"/>
</dbReference>
<dbReference type="SUPFAM" id="SSF54236">
    <property type="entry name" value="Ubiquitin-like"/>
    <property type="match status" value="1"/>
</dbReference>
<sequence>MSTPVESMEALSEFVAVTGVDAERARFFLESSGWDLQLALASFFEDGGDECEEVVAPVPMSSGLPSVSSSTARITRLDDLNTSHQDSSDDEGQRFYAGGSEHSGQQIVGPPRRRGANEIVDHLFKEAKEHGAVPVESTTGLRGSKTKMFSGGGYRLGTPGDDSPSSYVSGGHSAGALPDMHVVLKLWRNGFNLNDGELREYDDPSSSLFLAAIKRGEVPQELQRRARGAQVSLDMQDHRDKQYTVPQRTFQAFSGHGQKLGSPAPHVVGETSREPVVEEQAVDALVEVDESAPTTTLQIRFADGSRLLQRFNHTHRLADLRRFVEQARPTLARCFVLMTTFPNKELNDDEQTLQQLNLLNAVIVQRVK</sequence>
<dbReference type="Gene3D" id="1.10.8.10">
    <property type="entry name" value="DNA helicase RuvA subunit, C-terminal domain"/>
    <property type="match status" value="1"/>
</dbReference>
<dbReference type="PANTHER" id="PTHR23333:SF20">
    <property type="entry name" value="NSFL1 COFACTOR P47"/>
    <property type="match status" value="1"/>
</dbReference>
<dbReference type="GO" id="GO:0000045">
    <property type="term" value="P:autophagosome assembly"/>
    <property type="evidence" value="ECO:0007669"/>
    <property type="project" value="TreeGrafter"/>
</dbReference>
<dbReference type="Gene3D" id="3.10.20.90">
    <property type="entry name" value="Phosphatidylinositol 3-kinase Catalytic Subunit, Chain A, domain 1"/>
    <property type="match status" value="1"/>
</dbReference>
<organism evidence="11 12">
    <name type="scientific">Eptatretus burgeri</name>
    <name type="common">Inshore hagfish</name>
    <dbReference type="NCBI Taxonomy" id="7764"/>
    <lineage>
        <taxon>Eukaryota</taxon>
        <taxon>Metazoa</taxon>
        <taxon>Chordata</taxon>
        <taxon>Craniata</taxon>
        <taxon>Vertebrata</taxon>
        <taxon>Cyclostomata</taxon>
        <taxon>Myxini</taxon>
        <taxon>Myxiniformes</taxon>
        <taxon>Myxinidae</taxon>
        <taxon>Eptatretinae</taxon>
        <taxon>Eptatretus</taxon>
    </lineage>
</organism>
<evidence type="ECO:0000256" key="5">
    <source>
        <dbReference type="ARBA" id="ARBA00023034"/>
    </source>
</evidence>
<comment type="subcellular location">
    <subcellularLocation>
        <location evidence="2">Cytoplasm</location>
        <location evidence="2">Cytoskeleton</location>
        <location evidence="2">Microtubule organizing center</location>
        <location evidence="2">Centrosome</location>
    </subcellularLocation>
    <subcellularLocation>
        <location evidence="3">Golgi apparatus</location>
    </subcellularLocation>
    <subcellularLocation>
        <location evidence="1">Nucleus</location>
    </subcellularLocation>
</comment>
<dbReference type="GO" id="GO:0005829">
    <property type="term" value="C:cytosol"/>
    <property type="evidence" value="ECO:0007669"/>
    <property type="project" value="TreeGrafter"/>
</dbReference>
<dbReference type="GO" id="GO:0005794">
    <property type="term" value="C:Golgi apparatus"/>
    <property type="evidence" value="ECO:0007669"/>
    <property type="project" value="UniProtKB-SubCell"/>
</dbReference>
<dbReference type="InterPro" id="IPR001012">
    <property type="entry name" value="UBX_dom"/>
</dbReference>
<evidence type="ECO:0000256" key="3">
    <source>
        <dbReference type="ARBA" id="ARBA00004555"/>
    </source>
</evidence>
<dbReference type="GO" id="GO:0005813">
    <property type="term" value="C:centrosome"/>
    <property type="evidence" value="ECO:0007669"/>
    <property type="project" value="UniProtKB-SubCell"/>
</dbReference>
<reference evidence="11" key="2">
    <citation type="submission" date="2025-09" db="UniProtKB">
        <authorList>
            <consortium name="Ensembl"/>
        </authorList>
    </citation>
    <scope>IDENTIFICATION</scope>
</reference>
<dbReference type="GO" id="GO:0005634">
    <property type="term" value="C:nucleus"/>
    <property type="evidence" value="ECO:0007669"/>
    <property type="project" value="UniProtKB-SubCell"/>
</dbReference>
<dbReference type="FunFam" id="3.30.420.210:FF:000001">
    <property type="entry name" value="NSFL1 (P97) cofactor (P47)"/>
    <property type="match status" value="1"/>
</dbReference>
<keyword evidence="7" id="KW-0539">Nucleus</keyword>
<evidence type="ECO:0000313" key="11">
    <source>
        <dbReference type="Ensembl" id="ENSEBUP00000018543.1"/>
    </source>
</evidence>
<dbReference type="PROSITE" id="PS51399">
    <property type="entry name" value="SEP"/>
    <property type="match status" value="1"/>
</dbReference>
<evidence type="ECO:0000256" key="4">
    <source>
        <dbReference type="ARBA" id="ARBA00022490"/>
    </source>
</evidence>
<evidence type="ECO:0000259" key="9">
    <source>
        <dbReference type="PROSITE" id="PS50033"/>
    </source>
</evidence>
<dbReference type="InterPro" id="IPR036241">
    <property type="entry name" value="NSFL1C_SEP_dom_sf"/>
</dbReference>
<dbReference type="GO" id="GO:0007030">
    <property type="term" value="P:Golgi organization"/>
    <property type="evidence" value="ECO:0007669"/>
    <property type="project" value="TreeGrafter"/>
</dbReference>
<accession>A0A8C4QP93</accession>
<evidence type="ECO:0000256" key="1">
    <source>
        <dbReference type="ARBA" id="ARBA00004123"/>
    </source>
</evidence>
<proteinExistence type="predicted"/>
<keyword evidence="5" id="KW-0333">Golgi apparatus</keyword>
<dbReference type="InterPro" id="IPR009060">
    <property type="entry name" value="UBA-like_sf"/>
</dbReference>
<dbReference type="GO" id="GO:0043161">
    <property type="term" value="P:proteasome-mediated ubiquitin-dependent protein catabolic process"/>
    <property type="evidence" value="ECO:0007669"/>
    <property type="project" value="TreeGrafter"/>
</dbReference>
<evidence type="ECO:0000256" key="8">
    <source>
        <dbReference type="SAM" id="MobiDB-lite"/>
    </source>
</evidence>
<dbReference type="SUPFAM" id="SSF102848">
    <property type="entry name" value="NSFL1 (p97 ATPase) cofactor p47, SEP domain"/>
    <property type="match status" value="1"/>
</dbReference>
<dbReference type="Ensembl" id="ENSEBUT00000019119.1">
    <property type="protein sequence ID" value="ENSEBUP00000018543.1"/>
    <property type="gene ID" value="ENSEBUG00000011575.1"/>
</dbReference>
<dbReference type="SMART" id="SM00166">
    <property type="entry name" value="UBX"/>
    <property type="match status" value="1"/>
</dbReference>
<dbReference type="Pfam" id="PF00789">
    <property type="entry name" value="UBX"/>
    <property type="match status" value="1"/>
</dbReference>
<dbReference type="Gene3D" id="3.30.420.210">
    <property type="entry name" value="SEP domain"/>
    <property type="match status" value="1"/>
</dbReference>
<dbReference type="FunFam" id="1.10.8.10:FF:000020">
    <property type="entry name" value="NSFL1 (p97) cofactor (p47)"/>
    <property type="match status" value="1"/>
</dbReference>
<dbReference type="Pfam" id="PF14555">
    <property type="entry name" value="UBA_4"/>
    <property type="match status" value="1"/>
</dbReference>
<feature type="domain" description="SEP" evidence="10">
    <location>
        <begin position="179"/>
        <end position="244"/>
    </location>
</feature>